<name>A0A7J6X5M4_THATH</name>
<keyword evidence="2" id="KW-1185">Reference proteome</keyword>
<gene>
    <name evidence="1" type="ORF">FRX31_005416</name>
</gene>
<evidence type="ECO:0000313" key="1">
    <source>
        <dbReference type="EMBL" id="KAF5204994.1"/>
    </source>
</evidence>
<protein>
    <submittedName>
        <fullName evidence="1">Uncharacterized protein</fullName>
    </submittedName>
</protein>
<dbReference type="Proteomes" id="UP000554482">
    <property type="component" value="Unassembled WGS sequence"/>
</dbReference>
<organism evidence="1 2">
    <name type="scientific">Thalictrum thalictroides</name>
    <name type="common">Rue-anemone</name>
    <name type="synonym">Anemone thalictroides</name>
    <dbReference type="NCBI Taxonomy" id="46969"/>
    <lineage>
        <taxon>Eukaryota</taxon>
        <taxon>Viridiplantae</taxon>
        <taxon>Streptophyta</taxon>
        <taxon>Embryophyta</taxon>
        <taxon>Tracheophyta</taxon>
        <taxon>Spermatophyta</taxon>
        <taxon>Magnoliopsida</taxon>
        <taxon>Ranunculales</taxon>
        <taxon>Ranunculaceae</taxon>
        <taxon>Thalictroideae</taxon>
        <taxon>Thalictrum</taxon>
    </lineage>
</organism>
<dbReference type="EMBL" id="JABWDY010004666">
    <property type="protein sequence ID" value="KAF5204994.1"/>
    <property type="molecule type" value="Genomic_DNA"/>
</dbReference>
<sequence>MAQCDQQPIREGIWSLVPYATIWTIWCMRNAAIFREEDFSREEVVMRIKAMTWAWMEINKDNLQ</sequence>
<proteinExistence type="predicted"/>
<comment type="caution">
    <text evidence="1">The sequence shown here is derived from an EMBL/GenBank/DDBJ whole genome shotgun (WGS) entry which is preliminary data.</text>
</comment>
<dbReference type="OrthoDB" id="1684493at2759"/>
<accession>A0A7J6X5M4</accession>
<dbReference type="AlphaFoldDB" id="A0A7J6X5M4"/>
<evidence type="ECO:0000313" key="2">
    <source>
        <dbReference type="Proteomes" id="UP000554482"/>
    </source>
</evidence>
<reference evidence="1 2" key="1">
    <citation type="submission" date="2020-06" db="EMBL/GenBank/DDBJ databases">
        <title>Transcriptomic and genomic resources for Thalictrum thalictroides and T. hernandezii: Facilitating candidate gene discovery in an emerging model plant lineage.</title>
        <authorList>
            <person name="Arias T."/>
            <person name="Riano-Pachon D.M."/>
            <person name="Di Stilio V.S."/>
        </authorList>
    </citation>
    <scope>NUCLEOTIDE SEQUENCE [LARGE SCALE GENOMIC DNA]</scope>
    <source>
        <strain evidence="2">cv. WT478/WT964</strain>
        <tissue evidence="1">Leaves</tissue>
    </source>
</reference>